<dbReference type="EMBL" id="JAPDRK010000020">
    <property type="protein sequence ID" value="KAJ9603839.1"/>
    <property type="molecule type" value="Genomic_DNA"/>
</dbReference>
<evidence type="ECO:0000313" key="3">
    <source>
        <dbReference type="Proteomes" id="UP001172673"/>
    </source>
</evidence>
<dbReference type="InterPro" id="IPR043132">
    <property type="entry name" value="BCAT-like_C"/>
</dbReference>
<keyword evidence="3" id="KW-1185">Reference proteome</keyword>
<dbReference type="AlphaFoldDB" id="A0AA38WZ59"/>
<organism evidence="2 3">
    <name type="scientific">Cladophialophora chaetospira</name>
    <dbReference type="NCBI Taxonomy" id="386627"/>
    <lineage>
        <taxon>Eukaryota</taxon>
        <taxon>Fungi</taxon>
        <taxon>Dikarya</taxon>
        <taxon>Ascomycota</taxon>
        <taxon>Pezizomycotina</taxon>
        <taxon>Eurotiomycetes</taxon>
        <taxon>Chaetothyriomycetidae</taxon>
        <taxon>Chaetothyriales</taxon>
        <taxon>Herpotrichiellaceae</taxon>
        <taxon>Cladophialophora</taxon>
    </lineage>
</organism>
<proteinExistence type="predicted"/>
<dbReference type="InterPro" id="IPR036038">
    <property type="entry name" value="Aminotransferase-like"/>
</dbReference>
<protein>
    <submittedName>
        <fullName evidence="2">Aminodeoxychorismate lyase</fullName>
        <ecNumber evidence="2">4.1.3.38</ecNumber>
    </submittedName>
</protein>
<dbReference type="Proteomes" id="UP001172673">
    <property type="component" value="Unassembled WGS sequence"/>
</dbReference>
<evidence type="ECO:0000313" key="2">
    <source>
        <dbReference type="EMBL" id="KAJ9603839.1"/>
    </source>
</evidence>
<dbReference type="EC" id="4.1.3.38" evidence="2"/>
<sequence>MSLSGVNGATPSDSSQEQDPMSAKSTADLHIVTSLMYHYFNKDDNCDKTQANAEISHLISQWRELRSRLSDLHVRRLRDAAAAAGWENVAWKPRLSSEHRSHDQDQLLNDYEQKAFQLDLHLPFLLDKAAIRHVTDAKLPPPSPGTMRSHKVRILASRAGEIDVEFAPQSTSSEVMPSLSAIVDNYSSCPFTLNIGSRTTSLVTMDTEPTFPSLVTRHKTTIRDPYNAARARAVPHIPPTALPTEKEVLLFNAQDEIMEASVSSVYFHRQGRWVTPSTECGGMQSVTKMYAVEEGWCVEGVVSRDTITSGETVWLGNAVRGFFAGKIVI</sequence>
<dbReference type="Pfam" id="PF01063">
    <property type="entry name" value="Aminotran_4"/>
    <property type="match status" value="1"/>
</dbReference>
<dbReference type="Gene3D" id="3.20.10.10">
    <property type="entry name" value="D-amino Acid Aminotransferase, subunit A, domain 2"/>
    <property type="match status" value="1"/>
</dbReference>
<comment type="caution">
    <text evidence="2">The sequence shown here is derived from an EMBL/GenBank/DDBJ whole genome shotgun (WGS) entry which is preliminary data.</text>
</comment>
<dbReference type="SUPFAM" id="SSF56752">
    <property type="entry name" value="D-aminoacid aminotransferase-like PLP-dependent enzymes"/>
    <property type="match status" value="1"/>
</dbReference>
<feature type="region of interest" description="Disordered" evidence="1">
    <location>
        <begin position="1"/>
        <end position="25"/>
    </location>
</feature>
<dbReference type="InterPro" id="IPR001544">
    <property type="entry name" value="Aminotrans_IV"/>
</dbReference>
<reference evidence="2" key="1">
    <citation type="submission" date="2022-10" db="EMBL/GenBank/DDBJ databases">
        <title>Culturing micro-colonial fungi from biological soil crusts in the Mojave desert and describing Neophaeococcomyces mojavensis, and introducing the new genera and species Taxawa tesnikishii.</title>
        <authorList>
            <person name="Kurbessoian T."/>
            <person name="Stajich J.E."/>
        </authorList>
    </citation>
    <scope>NUCLEOTIDE SEQUENCE</scope>
    <source>
        <strain evidence="2">TK_41</strain>
    </source>
</reference>
<dbReference type="GO" id="GO:0008696">
    <property type="term" value="F:4-amino-4-deoxychorismate lyase activity"/>
    <property type="evidence" value="ECO:0007669"/>
    <property type="project" value="UniProtKB-EC"/>
</dbReference>
<gene>
    <name evidence="2" type="primary">ABZ2</name>
    <name evidence="2" type="ORF">H2200_011360</name>
</gene>
<keyword evidence="2" id="KW-0456">Lyase</keyword>
<name>A0AA38WZ59_9EURO</name>
<accession>A0AA38WZ59</accession>
<evidence type="ECO:0000256" key="1">
    <source>
        <dbReference type="SAM" id="MobiDB-lite"/>
    </source>
</evidence>